<keyword evidence="1" id="KW-0812">Transmembrane</keyword>
<dbReference type="EMBL" id="AFLW02000081">
    <property type="protein sequence ID" value="EMM82591.1"/>
    <property type="molecule type" value="Genomic_DNA"/>
</dbReference>
<evidence type="ECO:0000313" key="3">
    <source>
        <dbReference type="Proteomes" id="UP000012128"/>
    </source>
</evidence>
<comment type="caution">
    <text evidence="2">The sequence shown here is derived from an EMBL/GenBank/DDBJ whole genome shotgun (WGS) entry which is preliminary data.</text>
</comment>
<keyword evidence="1" id="KW-1133">Transmembrane helix</keyword>
<keyword evidence="1" id="KW-0472">Membrane</keyword>
<feature type="transmembrane region" description="Helical" evidence="1">
    <location>
        <begin position="16"/>
        <end position="35"/>
    </location>
</feature>
<reference evidence="2 3" key="1">
    <citation type="submission" date="2013-01" db="EMBL/GenBank/DDBJ databases">
        <authorList>
            <person name="Harkins D.M."/>
            <person name="Durkin A.S."/>
            <person name="Brinkac L.M."/>
            <person name="Haft D.H."/>
            <person name="Selengut J.D."/>
            <person name="Sanka R."/>
            <person name="DePew J."/>
            <person name="Purushe J."/>
            <person name="Hospenthal D.R."/>
            <person name="Murray C.K."/>
            <person name="Pimentel G."/>
            <person name="Wasfy M."/>
            <person name="Parker T."/>
            <person name="Miller R.S."/>
            <person name="Vinetz J.M."/>
            <person name="Sutton G.G."/>
            <person name="Nierman W.C."/>
            <person name="Fouts D.E."/>
        </authorList>
    </citation>
    <scope>NUCLEOTIDE SEQUENCE [LARGE SCALE GENOMIC DNA]</scope>
    <source>
        <strain evidence="2 3">2006001854</strain>
    </source>
</reference>
<organism evidence="2 3">
    <name type="scientific">Leptospira interrogans str. 2006001854</name>
    <dbReference type="NCBI Taxonomy" id="1001590"/>
    <lineage>
        <taxon>Bacteria</taxon>
        <taxon>Pseudomonadati</taxon>
        <taxon>Spirochaetota</taxon>
        <taxon>Spirochaetia</taxon>
        <taxon>Leptospirales</taxon>
        <taxon>Leptospiraceae</taxon>
        <taxon>Leptospira</taxon>
    </lineage>
</organism>
<dbReference type="Proteomes" id="UP000012128">
    <property type="component" value="Unassembled WGS sequence"/>
</dbReference>
<protein>
    <submittedName>
        <fullName evidence="2">Uncharacterized protein</fullName>
    </submittedName>
</protein>
<evidence type="ECO:0000256" key="1">
    <source>
        <dbReference type="SAM" id="Phobius"/>
    </source>
</evidence>
<evidence type="ECO:0000313" key="2">
    <source>
        <dbReference type="EMBL" id="EMM82591.1"/>
    </source>
</evidence>
<accession>M6GUP2</accession>
<sequence length="56" mass="6314">MFLNELEALRTTISKVPGISLFGSIYSVFIINFSVSKQADLTLWPDFKNFLVSVSE</sequence>
<name>M6GUP2_LEPIR</name>
<gene>
    <name evidence="2" type="ORF">LEP1GSC037_1945</name>
</gene>
<proteinExistence type="predicted"/>
<dbReference type="AlphaFoldDB" id="M6GUP2"/>